<feature type="transmembrane region" description="Helical" evidence="6">
    <location>
        <begin position="228"/>
        <end position="250"/>
    </location>
</feature>
<feature type="domain" description="Major facilitator superfamily (MFS) profile" evidence="7">
    <location>
        <begin position="76"/>
        <end position="568"/>
    </location>
</feature>
<dbReference type="GO" id="GO:0022857">
    <property type="term" value="F:transmembrane transporter activity"/>
    <property type="evidence" value="ECO:0007669"/>
    <property type="project" value="InterPro"/>
</dbReference>
<name>A0A4S2MNF3_9PEZI</name>
<evidence type="ECO:0000256" key="3">
    <source>
        <dbReference type="ARBA" id="ARBA00022989"/>
    </source>
</evidence>
<evidence type="ECO:0000256" key="2">
    <source>
        <dbReference type="ARBA" id="ARBA00022692"/>
    </source>
</evidence>
<keyword evidence="4 6" id="KW-0472">Membrane</keyword>
<dbReference type="Pfam" id="PF07690">
    <property type="entry name" value="MFS_1"/>
    <property type="match status" value="1"/>
</dbReference>
<feature type="transmembrane region" description="Helical" evidence="6">
    <location>
        <begin position="517"/>
        <end position="538"/>
    </location>
</feature>
<dbReference type="Gene3D" id="1.20.1250.20">
    <property type="entry name" value="MFS general substrate transporter like domains"/>
    <property type="match status" value="1"/>
</dbReference>
<dbReference type="STRING" id="341454.A0A4S2MNF3"/>
<keyword evidence="2 6" id="KW-0812">Transmembrane</keyword>
<feature type="transmembrane region" description="Helical" evidence="6">
    <location>
        <begin position="201"/>
        <end position="222"/>
    </location>
</feature>
<dbReference type="PANTHER" id="PTHR23502:SF29">
    <property type="entry name" value="TRANSPORTER, PUTATIVE (AFU_ORTHOLOGUE AFUA_6G06680)-RELATED"/>
    <property type="match status" value="1"/>
</dbReference>
<feature type="transmembrane region" description="Helical" evidence="6">
    <location>
        <begin position="447"/>
        <end position="476"/>
    </location>
</feature>
<feature type="transmembrane region" description="Helical" evidence="6">
    <location>
        <begin position="75"/>
        <end position="98"/>
    </location>
</feature>
<dbReference type="InterPro" id="IPR036259">
    <property type="entry name" value="MFS_trans_sf"/>
</dbReference>
<evidence type="ECO:0000313" key="9">
    <source>
        <dbReference type="Proteomes" id="UP000298138"/>
    </source>
</evidence>
<dbReference type="EMBL" id="ML220140">
    <property type="protein sequence ID" value="TGZ78573.1"/>
    <property type="molecule type" value="Genomic_DNA"/>
</dbReference>
<feature type="transmembrane region" description="Helical" evidence="6">
    <location>
        <begin position="488"/>
        <end position="505"/>
    </location>
</feature>
<dbReference type="InterPro" id="IPR011701">
    <property type="entry name" value="MFS"/>
</dbReference>
<dbReference type="InterPro" id="IPR020846">
    <property type="entry name" value="MFS_dom"/>
</dbReference>
<organism evidence="8 9">
    <name type="scientific">Ascodesmis nigricans</name>
    <dbReference type="NCBI Taxonomy" id="341454"/>
    <lineage>
        <taxon>Eukaryota</taxon>
        <taxon>Fungi</taxon>
        <taxon>Dikarya</taxon>
        <taxon>Ascomycota</taxon>
        <taxon>Pezizomycotina</taxon>
        <taxon>Pezizomycetes</taxon>
        <taxon>Pezizales</taxon>
        <taxon>Ascodesmidaceae</taxon>
        <taxon>Ascodesmis</taxon>
    </lineage>
</organism>
<evidence type="ECO:0000313" key="8">
    <source>
        <dbReference type="EMBL" id="TGZ78573.1"/>
    </source>
</evidence>
<keyword evidence="3 6" id="KW-1133">Transmembrane helix</keyword>
<dbReference type="InParanoid" id="A0A4S2MNF3"/>
<dbReference type="GO" id="GO:0005886">
    <property type="term" value="C:plasma membrane"/>
    <property type="evidence" value="ECO:0007669"/>
    <property type="project" value="TreeGrafter"/>
</dbReference>
<gene>
    <name evidence="8" type="ORF">EX30DRAFT_322361</name>
</gene>
<accession>A0A4S2MNF3</accession>
<feature type="transmembrane region" description="Helical" evidence="6">
    <location>
        <begin position="118"/>
        <end position="137"/>
    </location>
</feature>
<protein>
    <submittedName>
        <fullName evidence="8">MFS general substrate transporter</fullName>
    </submittedName>
</protein>
<sequence length="568" mass="63650">MGVGIVEPTATHVPGTVRLFDDDNENNNNEEGGHPQRKTRALKHGTGKYSHVVLVPQPSDSPNDPLNWPKWKRNLTLLVVCLAGAVAGVIGPAIAPITGILVKEFETTYTEVAIWSGWQFWSAGIAGLLSSVVGRIWGKRPVYLISIALVFAGAIWNSRTTTAGGFRAARLVQGFGLGAFESIIPSTVGDLFYVHERGKRIAFYNLAFLGCTYFMPILGGYISMKHSWRTQFIIISCFMGPILVLAFFLLPEHAYNRPQIFDTDTGSRENLDRLEEHIAGKEEEEEEVEEKKGRTADVEPVVAEKKKTWIQELKIYNGRFSDENIFKCLLAPFVLMLYPATIWSFFFQGTFITWGIGVSIILAQLFAGPPTNFGPEQLGYMYSAPFLGAVLSYLTATYLSDNLAQWMARRNHNIYEPEFRILLVIPTTIFAIPGLFAFGYSSAPEHYIHWIIPSICYGLLTFAVVMSCTATFSYILDAHRDVSLEMMIALLMMKNFWAWGSTYFLNDWVVAHGPEKMFYIIGAIQTVICASSVAMYVYGKVVRDYYARNNWLKMAGLYPKTVVDVSGH</sequence>
<feature type="transmembrane region" description="Helical" evidence="6">
    <location>
        <begin position="345"/>
        <end position="367"/>
    </location>
</feature>
<feature type="transmembrane region" description="Helical" evidence="6">
    <location>
        <begin position="142"/>
        <end position="159"/>
    </location>
</feature>
<dbReference type="PANTHER" id="PTHR23502">
    <property type="entry name" value="MAJOR FACILITATOR SUPERFAMILY"/>
    <property type="match status" value="1"/>
</dbReference>
<evidence type="ECO:0000256" key="5">
    <source>
        <dbReference type="SAM" id="MobiDB-lite"/>
    </source>
</evidence>
<feature type="transmembrane region" description="Helical" evidence="6">
    <location>
        <begin position="379"/>
        <end position="400"/>
    </location>
</feature>
<evidence type="ECO:0000256" key="1">
    <source>
        <dbReference type="ARBA" id="ARBA00004141"/>
    </source>
</evidence>
<dbReference type="OrthoDB" id="2585655at2759"/>
<evidence type="ECO:0000256" key="6">
    <source>
        <dbReference type="SAM" id="Phobius"/>
    </source>
</evidence>
<evidence type="ECO:0000259" key="7">
    <source>
        <dbReference type="PROSITE" id="PS50850"/>
    </source>
</evidence>
<reference evidence="8 9" key="1">
    <citation type="submission" date="2019-04" db="EMBL/GenBank/DDBJ databases">
        <title>Comparative genomics and transcriptomics to analyze fruiting body development in filamentous ascomycetes.</title>
        <authorList>
            <consortium name="DOE Joint Genome Institute"/>
            <person name="Lutkenhaus R."/>
            <person name="Traeger S."/>
            <person name="Breuer J."/>
            <person name="Kuo A."/>
            <person name="Lipzen A."/>
            <person name="Pangilinan J."/>
            <person name="Dilworth D."/>
            <person name="Sandor L."/>
            <person name="Poggeler S."/>
            <person name="Barry K."/>
            <person name="Grigoriev I.V."/>
            <person name="Nowrousian M."/>
        </authorList>
    </citation>
    <scope>NUCLEOTIDE SEQUENCE [LARGE SCALE GENOMIC DNA]</scope>
    <source>
        <strain evidence="8 9">CBS 389.68</strain>
    </source>
</reference>
<dbReference type="AlphaFoldDB" id="A0A4S2MNF3"/>
<feature type="transmembrane region" description="Helical" evidence="6">
    <location>
        <begin position="171"/>
        <end position="194"/>
    </location>
</feature>
<keyword evidence="9" id="KW-1185">Reference proteome</keyword>
<feature type="region of interest" description="Disordered" evidence="5">
    <location>
        <begin position="16"/>
        <end position="39"/>
    </location>
</feature>
<dbReference type="PROSITE" id="PS50850">
    <property type="entry name" value="MFS"/>
    <property type="match status" value="1"/>
</dbReference>
<evidence type="ECO:0000256" key="4">
    <source>
        <dbReference type="ARBA" id="ARBA00023136"/>
    </source>
</evidence>
<comment type="subcellular location">
    <subcellularLocation>
        <location evidence="1">Membrane</location>
        <topology evidence="1">Multi-pass membrane protein</topology>
    </subcellularLocation>
</comment>
<proteinExistence type="predicted"/>
<feature type="transmembrane region" description="Helical" evidence="6">
    <location>
        <begin position="421"/>
        <end position="441"/>
    </location>
</feature>
<dbReference type="Proteomes" id="UP000298138">
    <property type="component" value="Unassembled WGS sequence"/>
</dbReference>
<dbReference type="SUPFAM" id="SSF103473">
    <property type="entry name" value="MFS general substrate transporter"/>
    <property type="match status" value="1"/>
</dbReference>